<dbReference type="EMBL" id="JBHTEC010000001">
    <property type="protein sequence ID" value="MFD0287483.1"/>
    <property type="molecule type" value="Genomic_DNA"/>
</dbReference>
<comment type="caution">
    <text evidence="1">The sequence shown here is derived from an EMBL/GenBank/DDBJ whole genome shotgun (WGS) entry which is preliminary data.</text>
</comment>
<protein>
    <submittedName>
        <fullName evidence="1">Uncharacterized protein</fullName>
    </submittedName>
</protein>
<keyword evidence="2" id="KW-1185">Reference proteome</keyword>
<sequence length="50" mass="5306">MTSSIPVGRVHGVADVNDVVGQQLGWLAEFMPGGGRFTPASARRTVRARP</sequence>
<evidence type="ECO:0000313" key="2">
    <source>
        <dbReference type="Proteomes" id="UP001596957"/>
    </source>
</evidence>
<dbReference type="RefSeq" id="WP_381265591.1">
    <property type="nucleotide sequence ID" value="NZ_JBHTBI010000179.1"/>
</dbReference>
<gene>
    <name evidence="1" type="ORF">ACFQZP_38690</name>
</gene>
<organism evidence="1 2">
    <name type="scientific">Streptomyces lutosisoli</name>
    <dbReference type="NCBI Taxonomy" id="2665721"/>
    <lineage>
        <taxon>Bacteria</taxon>
        <taxon>Bacillati</taxon>
        <taxon>Actinomycetota</taxon>
        <taxon>Actinomycetes</taxon>
        <taxon>Kitasatosporales</taxon>
        <taxon>Streptomycetaceae</taxon>
        <taxon>Streptomyces</taxon>
    </lineage>
</organism>
<evidence type="ECO:0000313" key="1">
    <source>
        <dbReference type="EMBL" id="MFD0287483.1"/>
    </source>
</evidence>
<accession>A0ABW2VSR6</accession>
<name>A0ABW2VSR6_9ACTN</name>
<dbReference type="Proteomes" id="UP001596957">
    <property type="component" value="Unassembled WGS sequence"/>
</dbReference>
<proteinExistence type="predicted"/>
<reference evidence="2" key="1">
    <citation type="journal article" date="2019" name="Int. J. Syst. Evol. Microbiol.">
        <title>The Global Catalogue of Microorganisms (GCM) 10K type strain sequencing project: providing services to taxonomists for standard genome sequencing and annotation.</title>
        <authorList>
            <consortium name="The Broad Institute Genomics Platform"/>
            <consortium name="The Broad Institute Genome Sequencing Center for Infectious Disease"/>
            <person name="Wu L."/>
            <person name="Ma J."/>
        </authorList>
    </citation>
    <scope>NUCLEOTIDE SEQUENCE [LARGE SCALE GENOMIC DNA]</scope>
    <source>
        <strain evidence="2">CGMCC 4.7198</strain>
    </source>
</reference>